<dbReference type="EMBL" id="JACJQB010000089">
    <property type="protein sequence ID" value="MBD2190150.1"/>
    <property type="molecule type" value="Genomic_DNA"/>
</dbReference>
<protein>
    <submittedName>
        <fullName evidence="1">Iron-containing redox enzyme family protein</fullName>
    </submittedName>
</protein>
<dbReference type="RefSeq" id="WP_190404949.1">
    <property type="nucleotide sequence ID" value="NZ_JACJQB010000089.1"/>
</dbReference>
<evidence type="ECO:0000313" key="1">
    <source>
        <dbReference type="EMBL" id="MBD2190150.1"/>
    </source>
</evidence>
<keyword evidence="2" id="KW-1185">Reference proteome</keyword>
<dbReference type="InterPro" id="IPR016084">
    <property type="entry name" value="Haem_Oase-like_multi-hlx"/>
</dbReference>
<name>A0ABR8A1Y9_9CYAN</name>
<dbReference type="Gene3D" id="1.20.910.10">
    <property type="entry name" value="Heme oxygenase-like"/>
    <property type="match status" value="1"/>
</dbReference>
<dbReference type="Proteomes" id="UP000642094">
    <property type="component" value="Unassembled WGS sequence"/>
</dbReference>
<accession>A0ABR8A1Y9</accession>
<reference evidence="1 2" key="1">
    <citation type="journal article" date="2020" name="ISME J.">
        <title>Comparative genomics reveals insights into cyanobacterial evolution and habitat adaptation.</title>
        <authorList>
            <person name="Chen M.Y."/>
            <person name="Teng W.K."/>
            <person name="Zhao L."/>
            <person name="Hu C.X."/>
            <person name="Zhou Y.K."/>
            <person name="Han B.P."/>
            <person name="Song L.R."/>
            <person name="Shu W.S."/>
        </authorList>
    </citation>
    <scope>NUCLEOTIDE SEQUENCE [LARGE SCALE GENOMIC DNA]</scope>
    <source>
        <strain evidence="1 2">FACHB-723</strain>
    </source>
</reference>
<dbReference type="Pfam" id="PF14518">
    <property type="entry name" value="Haem_oxygenas_2"/>
    <property type="match status" value="1"/>
</dbReference>
<dbReference type="SMART" id="SM01236">
    <property type="entry name" value="Haem_oxygenase_2"/>
    <property type="match status" value="1"/>
</dbReference>
<evidence type="ECO:0000313" key="2">
    <source>
        <dbReference type="Proteomes" id="UP000642094"/>
    </source>
</evidence>
<gene>
    <name evidence="1" type="ORF">H6F41_18665</name>
</gene>
<dbReference type="SUPFAM" id="SSF48613">
    <property type="entry name" value="Heme oxygenase-like"/>
    <property type="match status" value="1"/>
</dbReference>
<organism evidence="1 2">
    <name type="scientific">Pseudanabaena mucicola FACHB-723</name>
    <dbReference type="NCBI Taxonomy" id="2692860"/>
    <lineage>
        <taxon>Bacteria</taxon>
        <taxon>Bacillati</taxon>
        <taxon>Cyanobacteriota</taxon>
        <taxon>Cyanophyceae</taxon>
        <taxon>Pseudanabaenales</taxon>
        <taxon>Pseudanabaenaceae</taxon>
        <taxon>Pseudanabaena</taxon>
    </lineage>
</organism>
<sequence>MPITAIVDNKLSTIQIASYEAADQQFAWLLTLENLDKQVKEQPDLIKDFEKFLSLALREAYTESTNSEQANWFLQRSLYRINRLNLFWYDSLQLYTNERSTYITEVRDRIESVWQAWELTQIDVQKLPPSKVKQALQKRADVDLNPPISASKRYLREDMSLMGYRLLLAIASLDGLVEASRLSRILGGASNEIQATLMRVLLEEYGNGRLSRKHSTFFAQMMAELGLKNEPEAYLDLVPWQVLASINHNFLLTERKRHFLRYNGGLTYFEIAGPAIYTDYLEAAKRMRLSDAAMGYWELHIREDERHGLWMLTDVAFPLADMYPDDAWELVLGYDQEKFMGDRAAAAVMTLIQNSNFK</sequence>
<comment type="caution">
    <text evidence="1">The sequence shown here is derived from an EMBL/GenBank/DDBJ whole genome shotgun (WGS) entry which is preliminary data.</text>
</comment>
<proteinExistence type="predicted"/>